<comment type="function">
    <text evidence="2">Involved in the biosynthesis of the yellow-orange carotenoid staphyloxanthin, which plays a role in the virulence via its protective function against oxidative stress. Catalyzes the head-to-head condensation of two molecules of farnesyl diphosphate (FPP) into the colorless C(30) carotenoid 4,4'-diapophytoene (dehydrosqualene).</text>
</comment>
<evidence type="ECO:0000256" key="7">
    <source>
        <dbReference type="ARBA" id="ARBA00022679"/>
    </source>
</evidence>
<evidence type="ECO:0000256" key="4">
    <source>
        <dbReference type="ARBA" id="ARBA00009720"/>
    </source>
</evidence>
<dbReference type="SFLD" id="SFLDS00005">
    <property type="entry name" value="Isoprenoid_Synthase_Type_I"/>
    <property type="match status" value="1"/>
</dbReference>
<dbReference type="Proteomes" id="UP000294802">
    <property type="component" value="Unassembled WGS sequence"/>
</dbReference>
<dbReference type="PROSITE" id="PS01045">
    <property type="entry name" value="SQUALEN_PHYTOEN_SYN_2"/>
    <property type="match status" value="1"/>
</dbReference>
<comment type="catalytic activity">
    <reaction evidence="1">
        <text>2 (2E,6E)-farnesyl diphosphate = 15-cis-4,4'-diapophytoene + 2 diphosphate</text>
        <dbReference type="Rhea" id="RHEA:31547"/>
        <dbReference type="ChEBI" id="CHEBI:33019"/>
        <dbReference type="ChEBI" id="CHEBI:62738"/>
        <dbReference type="ChEBI" id="CHEBI:175763"/>
        <dbReference type="EC" id="2.5.1.96"/>
    </reaction>
</comment>
<dbReference type="PANTHER" id="PTHR31480">
    <property type="entry name" value="BIFUNCTIONAL LYCOPENE CYCLASE/PHYTOENE SYNTHASE"/>
    <property type="match status" value="1"/>
</dbReference>
<evidence type="ECO:0000256" key="9">
    <source>
        <dbReference type="ARBA" id="ARBA00031761"/>
    </source>
</evidence>
<evidence type="ECO:0000256" key="2">
    <source>
        <dbReference type="ARBA" id="ARBA00002144"/>
    </source>
</evidence>
<dbReference type="Gene3D" id="1.10.600.10">
    <property type="entry name" value="Farnesyl Diphosphate Synthase"/>
    <property type="match status" value="1"/>
</dbReference>
<dbReference type="InterPro" id="IPR044843">
    <property type="entry name" value="Trans_IPPS_bact-type"/>
</dbReference>
<evidence type="ECO:0000313" key="11">
    <source>
        <dbReference type="EMBL" id="TDM12745.1"/>
    </source>
</evidence>
<dbReference type="InterPro" id="IPR008949">
    <property type="entry name" value="Isoprenoid_synthase_dom_sf"/>
</dbReference>
<keyword evidence="8" id="KW-0125">Carotenoid biosynthesis</keyword>
<reference evidence="11 12" key="1">
    <citation type="submission" date="2019-01" db="EMBL/GenBank/DDBJ databases">
        <title>Draft genome sequences of the type strains of six Macrococcus species.</title>
        <authorList>
            <person name="Mazhar S."/>
            <person name="Altermann E."/>
            <person name="Hill C."/>
            <person name="Mcauliffe O."/>
        </authorList>
    </citation>
    <scope>NUCLEOTIDE SEQUENCE [LARGE SCALE GENOMIC DNA]</scope>
    <source>
        <strain evidence="11 12">CCM4815</strain>
    </source>
</reference>
<dbReference type="SFLD" id="SFLDG01212">
    <property type="entry name" value="Phytoene_synthase_like"/>
    <property type="match status" value="1"/>
</dbReference>
<keyword evidence="12" id="KW-1185">Reference proteome</keyword>
<evidence type="ECO:0000313" key="12">
    <source>
        <dbReference type="Proteomes" id="UP000294802"/>
    </source>
</evidence>
<evidence type="ECO:0000256" key="10">
    <source>
        <dbReference type="ARBA" id="ARBA00032389"/>
    </source>
</evidence>
<dbReference type="SUPFAM" id="SSF48576">
    <property type="entry name" value="Terpenoid synthases"/>
    <property type="match status" value="1"/>
</dbReference>
<evidence type="ECO:0000256" key="1">
    <source>
        <dbReference type="ARBA" id="ARBA00000746"/>
    </source>
</evidence>
<dbReference type="Pfam" id="PF00494">
    <property type="entry name" value="SQS_PSY"/>
    <property type="match status" value="1"/>
</dbReference>
<accession>A0A4R6BX14</accession>
<dbReference type="GO" id="GO:0016117">
    <property type="term" value="P:carotenoid biosynthetic process"/>
    <property type="evidence" value="ECO:0007669"/>
    <property type="project" value="UniProtKB-KW"/>
</dbReference>
<evidence type="ECO:0000256" key="3">
    <source>
        <dbReference type="ARBA" id="ARBA00004677"/>
    </source>
</evidence>
<evidence type="ECO:0000256" key="8">
    <source>
        <dbReference type="ARBA" id="ARBA00022746"/>
    </source>
</evidence>
<keyword evidence="7" id="KW-0808">Transferase</keyword>
<dbReference type="UniPathway" id="UPA00029">
    <property type="reaction ID" value="UER00556"/>
</dbReference>
<evidence type="ECO:0000256" key="5">
    <source>
        <dbReference type="ARBA" id="ARBA00012627"/>
    </source>
</evidence>
<dbReference type="InterPro" id="IPR002060">
    <property type="entry name" value="Squ/phyt_synthse"/>
</dbReference>
<dbReference type="AlphaFoldDB" id="A0A4R6BX14"/>
<dbReference type="OrthoDB" id="9787280at2"/>
<dbReference type="CDD" id="cd00683">
    <property type="entry name" value="Trans_IPPS_HH"/>
    <property type="match status" value="1"/>
</dbReference>
<dbReference type="InterPro" id="IPR033904">
    <property type="entry name" value="Trans_IPPS_HH"/>
</dbReference>
<dbReference type="EMBL" id="SCWB01000002">
    <property type="protein sequence ID" value="TDM12745.1"/>
    <property type="molecule type" value="Genomic_DNA"/>
</dbReference>
<dbReference type="EC" id="2.5.1.96" evidence="5"/>
<gene>
    <name evidence="11" type="ORF">ERX29_01715</name>
</gene>
<dbReference type="SFLD" id="SFLDG01018">
    <property type="entry name" value="Squalene/Phytoene_Synthase_Lik"/>
    <property type="match status" value="1"/>
</dbReference>
<dbReference type="InterPro" id="IPR019845">
    <property type="entry name" value="Squalene/phytoene_synthase_CS"/>
</dbReference>
<protein>
    <recommendedName>
        <fullName evidence="6">4,4'-diapophytoene synthase</fullName>
        <ecNumber evidence="5">2.5.1.96</ecNumber>
    </recommendedName>
    <alternativeName>
        <fullName evidence="9">C30 carotenoid synthase</fullName>
    </alternativeName>
    <alternativeName>
        <fullName evidence="10">Dehydrosqualene synthase</fullName>
    </alternativeName>
</protein>
<dbReference type="GO" id="GO:0004311">
    <property type="term" value="F:geranylgeranyl diphosphate synthase activity"/>
    <property type="evidence" value="ECO:0007669"/>
    <property type="project" value="InterPro"/>
</dbReference>
<comment type="pathway">
    <text evidence="3">Carotenoid biosynthesis; staphyloxanthin biosynthesis; staphyloxanthin from farnesyl diphosphate: step 1/5.</text>
</comment>
<evidence type="ECO:0000256" key="6">
    <source>
        <dbReference type="ARBA" id="ARBA00016163"/>
    </source>
</evidence>
<proteinExistence type="inferred from homology"/>
<dbReference type="RefSeq" id="WP_133442960.1">
    <property type="nucleotide sequence ID" value="NZ_SCWB01000002.1"/>
</dbReference>
<comment type="similarity">
    <text evidence="4">Belongs to the phytoene/squalene synthase family. CrtM subfamily.</text>
</comment>
<comment type="caution">
    <text evidence="11">The sequence shown here is derived from an EMBL/GenBank/DDBJ whole genome shotgun (WGS) entry which is preliminary data.</text>
</comment>
<dbReference type="GO" id="GO:0051996">
    <property type="term" value="F:squalene synthase [NAD(P)H] activity"/>
    <property type="evidence" value="ECO:0007669"/>
    <property type="project" value="InterPro"/>
</dbReference>
<organism evidence="11 12">
    <name type="scientific">Macrococcus lamae</name>
    <dbReference type="NCBI Taxonomy" id="198484"/>
    <lineage>
        <taxon>Bacteria</taxon>
        <taxon>Bacillati</taxon>
        <taxon>Bacillota</taxon>
        <taxon>Bacilli</taxon>
        <taxon>Bacillales</taxon>
        <taxon>Staphylococcaceae</taxon>
        <taxon>Macrococcus</taxon>
    </lineage>
</organism>
<name>A0A4R6BX14_9STAP</name>
<sequence length="288" mass="33662">MDHYTLNKDYEYCRNIIKQHSKSFYYAFKELPVDDANAVYAVYAFCRMADDIVDESESAAMSISGLNQLKKDLSDFANGYEINHPMWRALRDVHSRYTLDLEMFNWQISGQEHDIMFKQPETLEDLKWYSTQVAGSVGRMLLPILSDNNSEQLKRDAEQLGVAMQITNILRDIGEDYSYHRRIYIPVEIMEKYGCIKAIEERQSEPAFIEMWEYLAGYAEGIYDNFYSSINLYKKEGQLPLLLSAMVYRAILDEVRANNYNCLTDRNKVSTARKLMIRHQAMNYLTGL</sequence>